<keyword evidence="1" id="KW-0472">Membrane</keyword>
<reference evidence="2 3" key="1">
    <citation type="submission" date="2021-01" db="EMBL/GenBank/DDBJ databases">
        <title>Draft genome sequence of Micromonospora sp. strain STR1s_6.</title>
        <authorList>
            <person name="Karlyshev A."/>
            <person name="Jawad R."/>
        </authorList>
    </citation>
    <scope>NUCLEOTIDE SEQUENCE [LARGE SCALE GENOMIC DNA]</scope>
    <source>
        <strain evidence="2 3">STR1S-6</strain>
    </source>
</reference>
<comment type="caution">
    <text evidence="2">The sequence shown here is derived from an EMBL/GenBank/DDBJ whole genome shotgun (WGS) entry which is preliminary data.</text>
</comment>
<keyword evidence="1" id="KW-1133">Transmembrane helix</keyword>
<feature type="transmembrane region" description="Helical" evidence="1">
    <location>
        <begin position="6"/>
        <end position="28"/>
    </location>
</feature>
<evidence type="ECO:0000256" key="1">
    <source>
        <dbReference type="SAM" id="Phobius"/>
    </source>
</evidence>
<protein>
    <submittedName>
        <fullName evidence="2">Uncharacterized protein</fullName>
    </submittedName>
</protein>
<evidence type="ECO:0000313" key="3">
    <source>
        <dbReference type="Proteomes" id="UP000622245"/>
    </source>
</evidence>
<keyword evidence="3" id="KW-1185">Reference proteome</keyword>
<dbReference type="EMBL" id="JAEVHL010000142">
    <property type="protein sequence ID" value="MBM0278070.1"/>
    <property type="molecule type" value="Genomic_DNA"/>
</dbReference>
<proteinExistence type="predicted"/>
<accession>A0ABS1YKW1</accession>
<evidence type="ECO:0000313" key="2">
    <source>
        <dbReference type="EMBL" id="MBM0278070.1"/>
    </source>
</evidence>
<dbReference type="RefSeq" id="WP_203150466.1">
    <property type="nucleotide sequence ID" value="NZ_JAEVHL010000142.1"/>
</dbReference>
<keyword evidence="1" id="KW-0812">Transmembrane</keyword>
<name>A0ABS1YKW1_9ACTN</name>
<feature type="transmembrane region" description="Helical" evidence="1">
    <location>
        <begin position="63"/>
        <end position="81"/>
    </location>
</feature>
<sequence length="96" mass="10363">MAERRGPVLGVLAFLTYGLLLGAGALSMSQVRRWSADQRVADASVIVPLSFFGLLLVPVLPWWVAALIALAVGAVFVRVAVWRAAHRARAAQQVNR</sequence>
<organism evidence="2 3">
    <name type="scientific">Micromonospora tarensis</name>
    <dbReference type="NCBI Taxonomy" id="2806100"/>
    <lineage>
        <taxon>Bacteria</taxon>
        <taxon>Bacillati</taxon>
        <taxon>Actinomycetota</taxon>
        <taxon>Actinomycetes</taxon>
        <taxon>Micromonosporales</taxon>
        <taxon>Micromonosporaceae</taxon>
        <taxon>Micromonospora</taxon>
    </lineage>
</organism>
<dbReference type="Proteomes" id="UP000622245">
    <property type="component" value="Unassembled WGS sequence"/>
</dbReference>
<gene>
    <name evidence="2" type="ORF">JM949_23280</name>
</gene>